<feature type="transmembrane region" description="Helical" evidence="11">
    <location>
        <begin position="535"/>
        <end position="557"/>
    </location>
</feature>
<dbReference type="PANTHER" id="PTHR24186:SF48">
    <property type="entry name" value="ANKYRIN REPEAT-CONTAINING PROTEIN ITN1"/>
    <property type="match status" value="1"/>
</dbReference>
<keyword evidence="7 9" id="KW-0040">ANK repeat</keyword>
<evidence type="ECO:0000256" key="9">
    <source>
        <dbReference type="PROSITE-ProRule" id="PRU00023"/>
    </source>
</evidence>
<sequence length="667" mass="73032">MVPQHEEGEKEIELESSSVNSSSLTTAPPPVPALVLSNSGKRIDHAASATGSPTGFPVLVLSSSGKRMDQASSSAASPTTAPALVLSNSGKRVDPVGKKKYVKQVTGRHNDTEIHLAAHRGDLAAVRQILREIDAQITGEEGAAEFDAEVAEIRAAMVNEVNEVEETALFIAAEKGFLDIVVELLKYSDRESLSRKNRVGFDALHVAVREGKQGELWSIETADIMLALRIWRRADTLECYYGQENAEVFSRKNKIVKVLLDHDPNLIKTFGQSNVTPLITAAIRGHTEIVNMLLEQDESLIELSKSNGKNALHFAARQGHVEIVKALLQKDPQLARRTDKKGQTALHMAVKGTNCEVVDALVDADAAIVMLPDRAGNTALHVATRKKRPEIVKALLNLPDTNVNALTRDHKTSLDIAEGLPLSEESAEIKEWLARYDAVRANELNQPRDELRKTVTEIKKDVHIQLEQTRKTNKNVHGIAKELRKLHREGINNATNSVTVVAVLFATVAFASIFTVPGGTDDTSGIATVVRSASFRVFFIFNALALFTSLAVVVVQITIVRGETKAERRVVEIINKLMWLASVCTTVAFIASSYIVLGRRAKWAAILVSLIGGLIMTGVLGTMTFYVVKSKRTRTIRKRTKSSRSGSNSWQNNSELSDAEIDRIYAI</sequence>
<accession>A0A8J5IIJ8</accession>
<organism evidence="13 14">
    <name type="scientific">Zingiber officinale</name>
    <name type="common">Ginger</name>
    <name type="synonym">Amomum zingiber</name>
    <dbReference type="NCBI Taxonomy" id="94328"/>
    <lineage>
        <taxon>Eukaryota</taxon>
        <taxon>Viridiplantae</taxon>
        <taxon>Streptophyta</taxon>
        <taxon>Embryophyta</taxon>
        <taxon>Tracheophyta</taxon>
        <taxon>Spermatophyta</taxon>
        <taxon>Magnoliopsida</taxon>
        <taxon>Liliopsida</taxon>
        <taxon>Zingiberales</taxon>
        <taxon>Zingiberaceae</taxon>
        <taxon>Zingiber</taxon>
    </lineage>
</organism>
<feature type="repeat" description="ANK" evidence="9">
    <location>
        <begin position="375"/>
        <end position="397"/>
    </location>
</feature>
<dbReference type="SMART" id="SM00248">
    <property type="entry name" value="ANK"/>
    <property type="match status" value="6"/>
</dbReference>
<gene>
    <name evidence="13" type="ORF">ZIOFF_000768</name>
</gene>
<dbReference type="FunFam" id="1.25.40.20:FF:000217">
    <property type="entry name" value="Ankyrin repeat-containing protein ITN1"/>
    <property type="match status" value="1"/>
</dbReference>
<dbReference type="SUPFAM" id="SSF48403">
    <property type="entry name" value="Ankyrin repeat"/>
    <property type="match status" value="1"/>
</dbReference>
<evidence type="ECO:0000313" key="13">
    <source>
        <dbReference type="EMBL" id="KAG6535745.1"/>
    </source>
</evidence>
<evidence type="ECO:0000256" key="8">
    <source>
        <dbReference type="ARBA" id="ARBA00023136"/>
    </source>
</evidence>
<feature type="repeat" description="ANK" evidence="9">
    <location>
        <begin position="307"/>
        <end position="339"/>
    </location>
</feature>
<evidence type="ECO:0000256" key="11">
    <source>
        <dbReference type="SAM" id="Phobius"/>
    </source>
</evidence>
<dbReference type="PANTHER" id="PTHR24186">
    <property type="entry name" value="PROTEIN PHOSPHATASE 1 REGULATORY SUBUNIT"/>
    <property type="match status" value="1"/>
</dbReference>
<dbReference type="EMBL" id="JACMSC010000001">
    <property type="protein sequence ID" value="KAG6535745.1"/>
    <property type="molecule type" value="Genomic_DNA"/>
</dbReference>
<evidence type="ECO:0000256" key="5">
    <source>
        <dbReference type="ARBA" id="ARBA00022989"/>
    </source>
</evidence>
<dbReference type="Pfam" id="PF12796">
    <property type="entry name" value="Ank_2"/>
    <property type="match status" value="3"/>
</dbReference>
<dbReference type="PROSITE" id="PS50297">
    <property type="entry name" value="ANK_REP_REGION"/>
    <property type="match status" value="3"/>
</dbReference>
<evidence type="ECO:0000256" key="2">
    <source>
        <dbReference type="ARBA" id="ARBA00022475"/>
    </source>
</evidence>
<keyword evidence="3 11" id="KW-0812">Transmembrane</keyword>
<evidence type="ECO:0000259" key="12">
    <source>
        <dbReference type="Pfam" id="PF13962"/>
    </source>
</evidence>
<keyword evidence="8 11" id="KW-0472">Membrane</keyword>
<dbReference type="InterPro" id="IPR026961">
    <property type="entry name" value="PGG_dom"/>
</dbReference>
<evidence type="ECO:0000256" key="7">
    <source>
        <dbReference type="ARBA" id="ARBA00023043"/>
    </source>
</evidence>
<dbReference type="Proteomes" id="UP000734854">
    <property type="component" value="Unassembled WGS sequence"/>
</dbReference>
<keyword evidence="14" id="KW-1185">Reference proteome</keyword>
<reference evidence="13 14" key="1">
    <citation type="submission" date="2020-08" db="EMBL/GenBank/DDBJ databases">
        <title>Plant Genome Project.</title>
        <authorList>
            <person name="Zhang R.-G."/>
        </authorList>
    </citation>
    <scope>NUCLEOTIDE SEQUENCE [LARGE SCALE GENOMIC DNA]</scope>
    <source>
        <tissue evidence="13">Rhizome</tissue>
    </source>
</reference>
<keyword evidence="2" id="KW-1003">Cell membrane</keyword>
<protein>
    <recommendedName>
        <fullName evidence="12">PGG domain-containing protein</fullName>
    </recommendedName>
</protein>
<evidence type="ECO:0000256" key="6">
    <source>
        <dbReference type="ARBA" id="ARBA00023016"/>
    </source>
</evidence>
<feature type="repeat" description="ANK" evidence="9">
    <location>
        <begin position="273"/>
        <end position="305"/>
    </location>
</feature>
<dbReference type="AlphaFoldDB" id="A0A8J5IIJ8"/>
<feature type="repeat" description="ANK" evidence="9">
    <location>
        <begin position="341"/>
        <end position="373"/>
    </location>
</feature>
<feature type="transmembrane region" description="Helical" evidence="11">
    <location>
        <begin position="577"/>
        <end position="597"/>
    </location>
</feature>
<keyword evidence="5 11" id="KW-1133">Transmembrane helix</keyword>
<keyword evidence="6" id="KW-0346">Stress response</keyword>
<dbReference type="GO" id="GO:0005886">
    <property type="term" value="C:plasma membrane"/>
    <property type="evidence" value="ECO:0007669"/>
    <property type="project" value="UniProtKB-SubCell"/>
</dbReference>
<evidence type="ECO:0000256" key="4">
    <source>
        <dbReference type="ARBA" id="ARBA00022737"/>
    </source>
</evidence>
<dbReference type="FunFam" id="1.25.40.20:FF:000245">
    <property type="entry name" value="Ankyrin repeat-containing protein ITN1"/>
    <property type="match status" value="1"/>
</dbReference>
<dbReference type="Pfam" id="PF13962">
    <property type="entry name" value="PGG"/>
    <property type="match status" value="1"/>
</dbReference>
<feature type="domain" description="PGG" evidence="12">
    <location>
        <begin position="489"/>
        <end position="596"/>
    </location>
</feature>
<dbReference type="InterPro" id="IPR036770">
    <property type="entry name" value="Ankyrin_rpt-contain_sf"/>
</dbReference>
<feature type="region of interest" description="Disordered" evidence="10">
    <location>
        <begin position="1"/>
        <end position="32"/>
    </location>
</feature>
<evidence type="ECO:0000256" key="10">
    <source>
        <dbReference type="SAM" id="MobiDB-lite"/>
    </source>
</evidence>
<evidence type="ECO:0000256" key="1">
    <source>
        <dbReference type="ARBA" id="ARBA00004651"/>
    </source>
</evidence>
<feature type="transmembrane region" description="Helical" evidence="11">
    <location>
        <begin position="494"/>
        <end position="515"/>
    </location>
</feature>
<feature type="transmembrane region" description="Helical" evidence="11">
    <location>
        <begin position="603"/>
        <end position="628"/>
    </location>
</feature>
<evidence type="ECO:0000313" key="14">
    <source>
        <dbReference type="Proteomes" id="UP000734854"/>
    </source>
</evidence>
<keyword evidence="4" id="KW-0677">Repeat</keyword>
<dbReference type="PROSITE" id="PS50088">
    <property type="entry name" value="ANK_REPEAT"/>
    <property type="match status" value="4"/>
</dbReference>
<comment type="caution">
    <text evidence="13">The sequence shown here is derived from an EMBL/GenBank/DDBJ whole genome shotgun (WGS) entry which is preliminary data.</text>
</comment>
<dbReference type="InterPro" id="IPR002110">
    <property type="entry name" value="Ankyrin_rpt"/>
</dbReference>
<evidence type="ECO:0000256" key="3">
    <source>
        <dbReference type="ARBA" id="ARBA00022692"/>
    </source>
</evidence>
<feature type="compositionally biased region" description="Basic and acidic residues" evidence="10">
    <location>
        <begin position="1"/>
        <end position="13"/>
    </location>
</feature>
<comment type="subcellular location">
    <subcellularLocation>
        <location evidence="1">Cell membrane</location>
        <topology evidence="1">Multi-pass membrane protein</topology>
    </subcellularLocation>
</comment>
<proteinExistence type="predicted"/>
<name>A0A8J5IIJ8_ZINOF</name>
<dbReference type="Gene3D" id="1.25.40.20">
    <property type="entry name" value="Ankyrin repeat-containing domain"/>
    <property type="match status" value="3"/>
</dbReference>